<evidence type="ECO:0000259" key="1">
    <source>
        <dbReference type="Pfam" id="PF12957"/>
    </source>
</evidence>
<evidence type="ECO:0000313" key="3">
    <source>
        <dbReference type="Proteomes" id="UP000019849"/>
    </source>
</evidence>
<dbReference type="Proteomes" id="UP000019849">
    <property type="component" value="Unassembled WGS sequence"/>
</dbReference>
<gene>
    <name evidence="2" type="ORF">BG36_15950</name>
</gene>
<dbReference type="InterPro" id="IPR024559">
    <property type="entry name" value="DUF3846"/>
</dbReference>
<proteinExistence type="predicted"/>
<dbReference type="Pfam" id="PF12957">
    <property type="entry name" value="DUF3846"/>
    <property type="match status" value="1"/>
</dbReference>
<sequence>MTNLITAYFMDVETRTIRPVTIDPANSLAEIRRHVGCDLIDMVRIDRDHCVIVDDNGLTDELPCFTELKGYTSPLAGNLLIVGTDAAGDTVTPCRPIEEFAAMLLIRYPVLSPEFEMLNGPIVFGSRVSGFSVKLVGVAPMVVAQDPAN</sequence>
<comment type="caution">
    <text evidence="2">The sequence shown here is derived from an EMBL/GenBank/DDBJ whole genome shotgun (WGS) entry which is preliminary data.</text>
</comment>
<dbReference type="eggNOG" id="ENOG5034AVR">
    <property type="taxonomic scope" value="Bacteria"/>
</dbReference>
<reference evidence="2 3" key="1">
    <citation type="submission" date="2014-02" db="EMBL/GenBank/DDBJ databases">
        <title>Aquamicrobium defluvii Genome sequencing.</title>
        <authorList>
            <person name="Wang X."/>
        </authorList>
    </citation>
    <scope>NUCLEOTIDE SEQUENCE [LARGE SCALE GENOMIC DNA]</scope>
    <source>
        <strain evidence="2 3">W13Z1</strain>
    </source>
</reference>
<dbReference type="RefSeq" id="WP_035031828.1">
    <property type="nucleotide sequence ID" value="NZ_KK073906.1"/>
</dbReference>
<dbReference type="AlphaFoldDB" id="A0A011U8C0"/>
<evidence type="ECO:0000313" key="2">
    <source>
        <dbReference type="EMBL" id="EXL02083.1"/>
    </source>
</evidence>
<protein>
    <submittedName>
        <fullName evidence="2">Protein psiB</fullName>
    </submittedName>
</protein>
<dbReference type="HOGENOM" id="CLU_112903_0_0_5"/>
<accession>A0A011U8C0</accession>
<organism evidence="2 3">
    <name type="scientific">Aquamicrobium defluvii</name>
    <dbReference type="NCBI Taxonomy" id="69279"/>
    <lineage>
        <taxon>Bacteria</taxon>
        <taxon>Pseudomonadati</taxon>
        <taxon>Pseudomonadota</taxon>
        <taxon>Alphaproteobacteria</taxon>
        <taxon>Hyphomicrobiales</taxon>
        <taxon>Phyllobacteriaceae</taxon>
        <taxon>Aquamicrobium</taxon>
    </lineage>
</organism>
<dbReference type="EMBL" id="JENY01000034">
    <property type="protein sequence ID" value="EXL02083.1"/>
    <property type="molecule type" value="Genomic_DNA"/>
</dbReference>
<dbReference type="PATRIC" id="fig|69279.3.peg.4252"/>
<name>A0A011U8C0_9HYPH</name>
<feature type="domain" description="DUF3846" evidence="1">
    <location>
        <begin position="6"/>
        <end position="92"/>
    </location>
</feature>